<dbReference type="GO" id="GO:0005886">
    <property type="term" value="C:plasma membrane"/>
    <property type="evidence" value="ECO:0007669"/>
    <property type="project" value="UniProtKB-SubCell"/>
</dbReference>
<feature type="transmembrane region" description="Helical" evidence="7">
    <location>
        <begin position="147"/>
        <end position="167"/>
    </location>
</feature>
<keyword evidence="5 7" id="KW-1133">Transmembrane helix</keyword>
<dbReference type="InterPro" id="IPR050366">
    <property type="entry name" value="BP-dependent_transpt_permease"/>
</dbReference>
<comment type="similarity">
    <text evidence="7">Belongs to the binding-protein-dependent transport system permease family.</text>
</comment>
<dbReference type="Proteomes" id="UP000273119">
    <property type="component" value="Unassembled WGS sequence"/>
</dbReference>
<feature type="transmembrane region" description="Helical" evidence="7">
    <location>
        <begin position="223"/>
        <end position="245"/>
    </location>
</feature>
<dbReference type="InterPro" id="IPR000515">
    <property type="entry name" value="MetI-like"/>
</dbReference>
<keyword evidence="3" id="KW-1003">Cell membrane</keyword>
<evidence type="ECO:0000256" key="1">
    <source>
        <dbReference type="ARBA" id="ARBA00004651"/>
    </source>
</evidence>
<dbReference type="Pfam" id="PF00528">
    <property type="entry name" value="BPD_transp_1"/>
    <property type="match status" value="1"/>
</dbReference>
<dbReference type="Gene3D" id="1.10.3720.10">
    <property type="entry name" value="MetI-like"/>
    <property type="match status" value="1"/>
</dbReference>
<dbReference type="Pfam" id="PF12911">
    <property type="entry name" value="OppC_N"/>
    <property type="match status" value="1"/>
</dbReference>
<name>A0A496PM20_9MICC</name>
<keyword evidence="10" id="KW-1185">Reference proteome</keyword>
<organism evidence="9 10">
    <name type="scientific">Galactobacter caseinivorans</name>
    <dbReference type="NCBI Taxonomy" id="2676123"/>
    <lineage>
        <taxon>Bacteria</taxon>
        <taxon>Bacillati</taxon>
        <taxon>Actinomycetota</taxon>
        <taxon>Actinomycetes</taxon>
        <taxon>Micrococcales</taxon>
        <taxon>Micrococcaceae</taxon>
        <taxon>Galactobacter</taxon>
    </lineage>
</organism>
<feature type="domain" description="ABC transmembrane type-1" evidence="8">
    <location>
        <begin position="108"/>
        <end position="299"/>
    </location>
</feature>
<evidence type="ECO:0000256" key="4">
    <source>
        <dbReference type="ARBA" id="ARBA00022692"/>
    </source>
</evidence>
<evidence type="ECO:0000313" key="10">
    <source>
        <dbReference type="Proteomes" id="UP000273119"/>
    </source>
</evidence>
<feature type="transmembrane region" description="Helical" evidence="7">
    <location>
        <begin position="46"/>
        <end position="64"/>
    </location>
</feature>
<evidence type="ECO:0000259" key="8">
    <source>
        <dbReference type="PROSITE" id="PS50928"/>
    </source>
</evidence>
<evidence type="ECO:0000313" key="9">
    <source>
        <dbReference type="EMBL" id="RKW71572.1"/>
    </source>
</evidence>
<comment type="caution">
    <text evidence="9">The sequence shown here is derived from an EMBL/GenBank/DDBJ whole genome shotgun (WGS) entry which is preliminary data.</text>
</comment>
<dbReference type="PANTHER" id="PTHR43386:SF6">
    <property type="entry name" value="ABC TRANSPORTER PERMEASE PROTEIN"/>
    <property type="match status" value="1"/>
</dbReference>
<dbReference type="RefSeq" id="WP_121483835.1">
    <property type="nucleotide sequence ID" value="NZ_QQXL01000001.1"/>
</dbReference>
<keyword evidence="2 7" id="KW-0813">Transport</keyword>
<accession>A0A496PM20</accession>
<dbReference type="PROSITE" id="PS50928">
    <property type="entry name" value="ABC_TM1"/>
    <property type="match status" value="1"/>
</dbReference>
<proteinExistence type="inferred from homology"/>
<evidence type="ECO:0000256" key="7">
    <source>
        <dbReference type="RuleBase" id="RU363032"/>
    </source>
</evidence>
<dbReference type="PANTHER" id="PTHR43386">
    <property type="entry name" value="OLIGOPEPTIDE TRANSPORT SYSTEM PERMEASE PROTEIN APPC"/>
    <property type="match status" value="1"/>
</dbReference>
<keyword evidence="6 7" id="KW-0472">Membrane</keyword>
<feature type="transmembrane region" description="Helical" evidence="7">
    <location>
        <begin position="112"/>
        <end position="135"/>
    </location>
</feature>
<dbReference type="SUPFAM" id="SSF161098">
    <property type="entry name" value="MetI-like"/>
    <property type="match status" value="1"/>
</dbReference>
<dbReference type="InterPro" id="IPR025966">
    <property type="entry name" value="OppC_N"/>
</dbReference>
<protein>
    <submittedName>
        <fullName evidence="9">ABC transporter permease</fullName>
    </submittedName>
</protein>
<comment type="subcellular location">
    <subcellularLocation>
        <location evidence="1 7">Cell membrane</location>
        <topology evidence="1 7">Multi-pass membrane protein</topology>
    </subcellularLocation>
</comment>
<sequence length="314" mass="33482">MQSNRRIERYVAPLDETPIAAVDAVDTSKKASSVWGDAWKDMRGRWLTWVCLVLILLIAAVAIFPELFAKADPTSCDTLNSVAPAIAGHPFGFDVQGCDVYARVIYGARASVIVGLLATILATLLGGVIGAIAGYYGGWLDSVVSRLGDIFFAIPTVLGAIVVMQMMPWDKNAMSLAIVLAIFGWPQVARIMRGAVLSTKHADFVTASIALGVSRSKILLKHVVPNALAPVIVIATVSLGTYIVAEATLSFLGVGLPPSMISWGHDISVAQDEIRTTPTLLIYPATALALTVMAFLLLGDIVRDALDPKARARR</sequence>
<feature type="transmembrane region" description="Helical" evidence="7">
    <location>
        <begin position="281"/>
        <end position="302"/>
    </location>
</feature>
<evidence type="ECO:0000256" key="3">
    <source>
        <dbReference type="ARBA" id="ARBA00022475"/>
    </source>
</evidence>
<dbReference type="AlphaFoldDB" id="A0A496PM20"/>
<dbReference type="CDD" id="cd06261">
    <property type="entry name" value="TM_PBP2"/>
    <property type="match status" value="1"/>
</dbReference>
<dbReference type="GO" id="GO:0055085">
    <property type="term" value="P:transmembrane transport"/>
    <property type="evidence" value="ECO:0007669"/>
    <property type="project" value="InterPro"/>
</dbReference>
<gene>
    <name evidence="9" type="ORF">DWQ67_01625</name>
</gene>
<keyword evidence="4 7" id="KW-0812">Transmembrane</keyword>
<evidence type="ECO:0000256" key="5">
    <source>
        <dbReference type="ARBA" id="ARBA00022989"/>
    </source>
</evidence>
<evidence type="ECO:0000256" key="2">
    <source>
        <dbReference type="ARBA" id="ARBA00022448"/>
    </source>
</evidence>
<dbReference type="EMBL" id="QQXL01000001">
    <property type="protein sequence ID" value="RKW71572.1"/>
    <property type="molecule type" value="Genomic_DNA"/>
</dbReference>
<evidence type="ECO:0000256" key="6">
    <source>
        <dbReference type="ARBA" id="ARBA00023136"/>
    </source>
</evidence>
<feature type="transmembrane region" description="Helical" evidence="7">
    <location>
        <begin position="173"/>
        <end position="192"/>
    </location>
</feature>
<reference evidence="9 10" key="1">
    <citation type="submission" date="2018-07" db="EMBL/GenBank/DDBJ databases">
        <title>Arthrobacter sp. nov., isolated from raw cow's milk with high bacterial count.</title>
        <authorList>
            <person name="Hahne J."/>
            <person name="Isele D."/>
            <person name="Lipski A."/>
        </authorList>
    </citation>
    <scope>NUCLEOTIDE SEQUENCE [LARGE SCALE GENOMIC DNA]</scope>
    <source>
        <strain evidence="9 10">JZ R-183</strain>
    </source>
</reference>
<dbReference type="InterPro" id="IPR035906">
    <property type="entry name" value="MetI-like_sf"/>
</dbReference>